<proteinExistence type="predicted"/>
<reference evidence="1" key="1">
    <citation type="submission" date="2023-09" db="EMBL/GenBank/DDBJ databases">
        <title>Paucibacter sp. APW11 Genome sequencing and assembly.</title>
        <authorList>
            <person name="Kim I."/>
        </authorList>
    </citation>
    <scope>NUCLEOTIDE SEQUENCE</scope>
    <source>
        <strain evidence="1">APW11</strain>
    </source>
</reference>
<evidence type="ECO:0000313" key="2">
    <source>
        <dbReference type="Proteomes" id="UP001246372"/>
    </source>
</evidence>
<organism evidence="1 2">
    <name type="scientific">Roseateles aquae</name>
    <dbReference type="NCBI Taxonomy" id="3077235"/>
    <lineage>
        <taxon>Bacteria</taxon>
        <taxon>Pseudomonadati</taxon>
        <taxon>Pseudomonadota</taxon>
        <taxon>Betaproteobacteria</taxon>
        <taxon>Burkholderiales</taxon>
        <taxon>Sphaerotilaceae</taxon>
        <taxon>Roseateles</taxon>
    </lineage>
</organism>
<evidence type="ECO:0000313" key="1">
    <source>
        <dbReference type="EMBL" id="MDT8998351.1"/>
    </source>
</evidence>
<sequence>MSRNTRKAAVLLKIETTYGTDAVPAYGANEMLVSNQRIVPLKANNVDRALVRPYFGASEQLVGTRSVELSFDIEFVGSGAAGQAPRWGAALRACAMAEVVTASTRVDYTPITDSAESATIIYHDDGVNHKLLGARGDVAFKLNAGGKPIMSFTFQGLYGGIVAGSPGVADYSAFKTPLVVTDANTGDVMLGGTVASTGAPAISGGTAFPSTGLEVTLGNSVNFTALLGGESVDITGREAVGKLVVDMTPAQEVSKMADVLAATLTGVSLIHGTAAGFKTLVHMPAAQFIDPSKEELNGRRLNGYSVRATPVAGNDELRIVCF</sequence>
<dbReference type="EMBL" id="JAVXZY010000001">
    <property type="protein sequence ID" value="MDT8998351.1"/>
    <property type="molecule type" value="Genomic_DNA"/>
</dbReference>
<dbReference type="RefSeq" id="WP_315648665.1">
    <property type="nucleotide sequence ID" value="NZ_JAVXZY010000001.1"/>
</dbReference>
<gene>
    <name evidence="1" type="ORF">RQP53_03565</name>
</gene>
<protein>
    <submittedName>
        <fullName evidence="1">Phage tail tube protein</fullName>
    </submittedName>
</protein>
<comment type="caution">
    <text evidence="1">The sequence shown here is derived from an EMBL/GenBank/DDBJ whole genome shotgun (WGS) entry which is preliminary data.</text>
</comment>
<keyword evidence="2" id="KW-1185">Reference proteome</keyword>
<accession>A0ABU3P9E5</accession>
<dbReference type="Proteomes" id="UP001246372">
    <property type="component" value="Unassembled WGS sequence"/>
</dbReference>
<dbReference type="InterPro" id="IPR044000">
    <property type="entry name" value="Phage_tube_2"/>
</dbReference>
<dbReference type="Pfam" id="PF18906">
    <property type="entry name" value="Phage_tube_2"/>
    <property type="match status" value="1"/>
</dbReference>
<name>A0ABU3P9E5_9BURK</name>